<reference evidence="2 3" key="1">
    <citation type="submission" date="2023-08" db="EMBL/GenBank/DDBJ databases">
        <title>The draft genome sequence of Paracraurococcus sp. LOR1-02.</title>
        <authorList>
            <person name="Kingkaew E."/>
            <person name="Tanasupawat S."/>
        </authorList>
    </citation>
    <scope>NUCLEOTIDE SEQUENCE [LARGE SCALE GENOMIC DNA]</scope>
    <source>
        <strain evidence="2 3">LOR1-02</strain>
    </source>
</reference>
<evidence type="ECO:0000313" key="2">
    <source>
        <dbReference type="EMBL" id="MDO9713545.1"/>
    </source>
</evidence>
<comment type="similarity">
    <text evidence="1">Belongs to the UPF0065 (bug) family.</text>
</comment>
<dbReference type="PIRSF" id="PIRSF017082">
    <property type="entry name" value="YflP"/>
    <property type="match status" value="1"/>
</dbReference>
<gene>
    <name evidence="2" type="ORF">Q7A36_34810</name>
</gene>
<dbReference type="PROSITE" id="PS51318">
    <property type="entry name" value="TAT"/>
    <property type="match status" value="1"/>
</dbReference>
<dbReference type="RefSeq" id="WP_305108402.1">
    <property type="nucleotide sequence ID" value="NZ_JAUTWS010000099.1"/>
</dbReference>
<sequence length="326" mass="33747">MAGTRRSLVTLATGSALGLAGVPGVARAQAYPSRPARILVGFAAGGATDIQARLMGQWLSDHLGQQYIVDNRSGASGNIATEMVARAAPDGYTLLQVVTPHAINAALYSNLPFDFMRDVAPVICAARLAYVAVVNPASPVHNIPELIAHAKENPGRITYGSAGTGTPQNISVELFKMMAGVNLLHVPYRGGAPAVADLMAGHIEVVFSPLSEAIEQIRAGKLRPLGVSTAARLDVLPDVPRIADFVPGYEASGFAGIGVPRGTPAAIIDLLNRELNAGIADPGVRARIIDLGGTPAGGTAAEFGEILAAAIEKWARVIKFAGIKAD</sequence>
<accession>A0ABT9EBF8</accession>
<dbReference type="Proteomes" id="UP001243009">
    <property type="component" value="Unassembled WGS sequence"/>
</dbReference>
<dbReference type="Pfam" id="PF03401">
    <property type="entry name" value="TctC"/>
    <property type="match status" value="1"/>
</dbReference>
<dbReference type="EMBL" id="JAUTWS010000099">
    <property type="protein sequence ID" value="MDO9713545.1"/>
    <property type="molecule type" value="Genomic_DNA"/>
</dbReference>
<dbReference type="Gene3D" id="3.40.190.10">
    <property type="entry name" value="Periplasmic binding protein-like II"/>
    <property type="match status" value="1"/>
</dbReference>
<keyword evidence="3" id="KW-1185">Reference proteome</keyword>
<organism evidence="2 3">
    <name type="scientific">Paracraurococcus lichenis</name>
    <dbReference type="NCBI Taxonomy" id="3064888"/>
    <lineage>
        <taxon>Bacteria</taxon>
        <taxon>Pseudomonadati</taxon>
        <taxon>Pseudomonadota</taxon>
        <taxon>Alphaproteobacteria</taxon>
        <taxon>Acetobacterales</taxon>
        <taxon>Roseomonadaceae</taxon>
        <taxon>Paracraurococcus</taxon>
    </lineage>
</organism>
<dbReference type="InterPro" id="IPR042100">
    <property type="entry name" value="Bug_dom1"/>
</dbReference>
<dbReference type="SUPFAM" id="SSF53850">
    <property type="entry name" value="Periplasmic binding protein-like II"/>
    <property type="match status" value="1"/>
</dbReference>
<dbReference type="CDD" id="cd13578">
    <property type="entry name" value="PBP2_Bug27"/>
    <property type="match status" value="1"/>
</dbReference>
<protein>
    <submittedName>
        <fullName evidence="2">Tripartite tricarboxylate transporter substrate binding protein</fullName>
    </submittedName>
</protein>
<name>A0ABT9EBF8_9PROT</name>
<dbReference type="Gene3D" id="3.40.190.150">
    <property type="entry name" value="Bordetella uptake gene, domain 1"/>
    <property type="match status" value="1"/>
</dbReference>
<dbReference type="PANTHER" id="PTHR42928">
    <property type="entry name" value="TRICARBOXYLATE-BINDING PROTEIN"/>
    <property type="match status" value="1"/>
</dbReference>
<dbReference type="InterPro" id="IPR005064">
    <property type="entry name" value="BUG"/>
</dbReference>
<proteinExistence type="inferred from homology"/>
<evidence type="ECO:0000313" key="3">
    <source>
        <dbReference type="Proteomes" id="UP001243009"/>
    </source>
</evidence>
<dbReference type="InterPro" id="IPR006311">
    <property type="entry name" value="TAT_signal"/>
</dbReference>
<dbReference type="PANTHER" id="PTHR42928:SF5">
    <property type="entry name" value="BLR1237 PROTEIN"/>
    <property type="match status" value="1"/>
</dbReference>
<evidence type="ECO:0000256" key="1">
    <source>
        <dbReference type="ARBA" id="ARBA00006987"/>
    </source>
</evidence>
<comment type="caution">
    <text evidence="2">The sequence shown here is derived from an EMBL/GenBank/DDBJ whole genome shotgun (WGS) entry which is preliminary data.</text>
</comment>